<gene>
    <name evidence="8" type="ORF">PILCRDRAFT_797492</name>
</gene>
<evidence type="ECO:0008006" key="10">
    <source>
        <dbReference type="Google" id="ProtNLM"/>
    </source>
</evidence>
<protein>
    <recommendedName>
        <fullName evidence="10">Cytochrome P450</fullName>
    </recommendedName>
</protein>
<dbReference type="PROSITE" id="PS00086">
    <property type="entry name" value="CYTOCHROME_P450"/>
    <property type="match status" value="1"/>
</dbReference>
<name>A0A0C3AQX5_PILCF</name>
<evidence type="ECO:0000256" key="1">
    <source>
        <dbReference type="ARBA" id="ARBA00001971"/>
    </source>
</evidence>
<dbReference type="GO" id="GO:0020037">
    <property type="term" value="F:heme binding"/>
    <property type="evidence" value="ECO:0007669"/>
    <property type="project" value="InterPro"/>
</dbReference>
<proteinExistence type="inferred from homology"/>
<keyword evidence="7" id="KW-0503">Monooxygenase</keyword>
<evidence type="ECO:0000256" key="2">
    <source>
        <dbReference type="ARBA" id="ARBA00010617"/>
    </source>
</evidence>
<keyword evidence="6 7" id="KW-0349">Heme</keyword>
<dbReference type="AlphaFoldDB" id="A0A0C3AQX5"/>
<keyword evidence="4 7" id="KW-0560">Oxidoreductase</keyword>
<evidence type="ECO:0000256" key="4">
    <source>
        <dbReference type="ARBA" id="ARBA00023002"/>
    </source>
</evidence>
<dbReference type="PANTHER" id="PTHR46206">
    <property type="entry name" value="CYTOCHROME P450"/>
    <property type="match status" value="1"/>
</dbReference>
<dbReference type="InterPro" id="IPR017972">
    <property type="entry name" value="Cyt_P450_CS"/>
</dbReference>
<dbReference type="Gene3D" id="1.10.630.10">
    <property type="entry name" value="Cytochrome P450"/>
    <property type="match status" value="1"/>
</dbReference>
<evidence type="ECO:0000256" key="3">
    <source>
        <dbReference type="ARBA" id="ARBA00022723"/>
    </source>
</evidence>
<reference evidence="9" key="2">
    <citation type="submission" date="2015-01" db="EMBL/GenBank/DDBJ databases">
        <title>Evolutionary Origins and Diversification of the Mycorrhizal Mutualists.</title>
        <authorList>
            <consortium name="DOE Joint Genome Institute"/>
            <consortium name="Mycorrhizal Genomics Consortium"/>
            <person name="Kohler A."/>
            <person name="Kuo A."/>
            <person name="Nagy L.G."/>
            <person name="Floudas D."/>
            <person name="Copeland A."/>
            <person name="Barry K.W."/>
            <person name="Cichocki N."/>
            <person name="Veneault-Fourrey C."/>
            <person name="LaButti K."/>
            <person name="Lindquist E.A."/>
            <person name="Lipzen A."/>
            <person name="Lundell T."/>
            <person name="Morin E."/>
            <person name="Murat C."/>
            <person name="Riley R."/>
            <person name="Ohm R."/>
            <person name="Sun H."/>
            <person name="Tunlid A."/>
            <person name="Henrissat B."/>
            <person name="Grigoriev I.V."/>
            <person name="Hibbett D.S."/>
            <person name="Martin F."/>
        </authorList>
    </citation>
    <scope>NUCLEOTIDE SEQUENCE [LARGE SCALE GENOMIC DNA]</scope>
    <source>
        <strain evidence="9">F 1598</strain>
    </source>
</reference>
<accession>A0A0C3AQX5</accession>
<dbReference type="GO" id="GO:0005506">
    <property type="term" value="F:iron ion binding"/>
    <property type="evidence" value="ECO:0007669"/>
    <property type="project" value="InterPro"/>
</dbReference>
<dbReference type="InterPro" id="IPR036396">
    <property type="entry name" value="Cyt_P450_sf"/>
</dbReference>
<dbReference type="HOGENOM" id="CLU_022195_0_2_1"/>
<comment type="cofactor">
    <cofactor evidence="1 6">
        <name>heme</name>
        <dbReference type="ChEBI" id="CHEBI:30413"/>
    </cofactor>
</comment>
<sequence length="460" mass="52289">MLLSYLGVFRYFTSSGPMVQEGYDKFKGAFFKVPRFRRWLVVVSSHTFIEELRKARDDELSLTAAICVFLMSVNIHIPNILVSKSDPYHLAILRNQLNRNLGVLFPQTHDEIVRAFDEIIPLTSDWTKVCANDAVSQIVCRSANRIFVGAPLCQDPDWLALTLKFSKDVVISGRIISLFPGFLQPIAASLLTNLNAHVRHGMRHLAPVIQDRQRHIDEYGQDWDDKPNDLISWLMDAASDDEKSVKNLTQRILVLNFGAIFTTTMSFTHALFNLAAMPYHIHPLREEVEAIVNKEGWSKASLDKMHKLDSFLKESQRYNASALSMIRLTVKDFTFSDGTVIPKNTFIAASQCPIHHDEKNYVNAGVFDGFRFANTKMSEEDSVKHQLVITEPVYLPFGHGKHACPGRHLAANLMKGFLAHIVLNYDIKLENEGVRPTDMWVDGSLVPNQTAELMFRKRQF</sequence>
<dbReference type="Pfam" id="PF00067">
    <property type="entry name" value="p450"/>
    <property type="match status" value="1"/>
</dbReference>
<evidence type="ECO:0000313" key="8">
    <source>
        <dbReference type="EMBL" id="KIM76338.1"/>
    </source>
</evidence>
<dbReference type="SUPFAM" id="SSF48264">
    <property type="entry name" value="Cytochrome P450"/>
    <property type="match status" value="1"/>
</dbReference>
<dbReference type="OrthoDB" id="1844152at2759"/>
<evidence type="ECO:0000256" key="5">
    <source>
        <dbReference type="ARBA" id="ARBA00023004"/>
    </source>
</evidence>
<dbReference type="Proteomes" id="UP000054166">
    <property type="component" value="Unassembled WGS sequence"/>
</dbReference>
<dbReference type="InterPro" id="IPR001128">
    <property type="entry name" value="Cyt_P450"/>
</dbReference>
<evidence type="ECO:0000313" key="9">
    <source>
        <dbReference type="Proteomes" id="UP000054166"/>
    </source>
</evidence>
<keyword evidence="9" id="KW-1185">Reference proteome</keyword>
<feature type="binding site" description="axial binding residue" evidence="6">
    <location>
        <position position="404"/>
    </location>
    <ligand>
        <name>heme</name>
        <dbReference type="ChEBI" id="CHEBI:30413"/>
    </ligand>
    <ligandPart>
        <name>Fe</name>
        <dbReference type="ChEBI" id="CHEBI:18248"/>
    </ligandPart>
</feature>
<evidence type="ECO:0000256" key="6">
    <source>
        <dbReference type="PIRSR" id="PIRSR602403-1"/>
    </source>
</evidence>
<organism evidence="8 9">
    <name type="scientific">Piloderma croceum (strain F 1598)</name>
    <dbReference type="NCBI Taxonomy" id="765440"/>
    <lineage>
        <taxon>Eukaryota</taxon>
        <taxon>Fungi</taxon>
        <taxon>Dikarya</taxon>
        <taxon>Basidiomycota</taxon>
        <taxon>Agaricomycotina</taxon>
        <taxon>Agaricomycetes</taxon>
        <taxon>Agaricomycetidae</taxon>
        <taxon>Atheliales</taxon>
        <taxon>Atheliaceae</taxon>
        <taxon>Piloderma</taxon>
    </lineage>
</organism>
<dbReference type="EMBL" id="KN833035">
    <property type="protein sequence ID" value="KIM76338.1"/>
    <property type="molecule type" value="Genomic_DNA"/>
</dbReference>
<dbReference type="CDD" id="cd11041">
    <property type="entry name" value="CYP503A1-like"/>
    <property type="match status" value="1"/>
</dbReference>
<dbReference type="GO" id="GO:0004497">
    <property type="term" value="F:monooxygenase activity"/>
    <property type="evidence" value="ECO:0007669"/>
    <property type="project" value="UniProtKB-KW"/>
</dbReference>
<comment type="similarity">
    <text evidence="2 7">Belongs to the cytochrome P450 family.</text>
</comment>
<keyword evidence="3 6" id="KW-0479">Metal-binding</keyword>
<reference evidence="8 9" key="1">
    <citation type="submission" date="2014-04" db="EMBL/GenBank/DDBJ databases">
        <authorList>
            <consortium name="DOE Joint Genome Institute"/>
            <person name="Kuo A."/>
            <person name="Tarkka M."/>
            <person name="Buscot F."/>
            <person name="Kohler A."/>
            <person name="Nagy L.G."/>
            <person name="Floudas D."/>
            <person name="Copeland A."/>
            <person name="Barry K.W."/>
            <person name="Cichocki N."/>
            <person name="Veneault-Fourrey C."/>
            <person name="LaButti K."/>
            <person name="Lindquist E.A."/>
            <person name="Lipzen A."/>
            <person name="Lundell T."/>
            <person name="Morin E."/>
            <person name="Murat C."/>
            <person name="Sun H."/>
            <person name="Tunlid A."/>
            <person name="Henrissat B."/>
            <person name="Grigoriev I.V."/>
            <person name="Hibbett D.S."/>
            <person name="Martin F."/>
            <person name="Nordberg H.P."/>
            <person name="Cantor M.N."/>
            <person name="Hua S.X."/>
        </authorList>
    </citation>
    <scope>NUCLEOTIDE SEQUENCE [LARGE SCALE GENOMIC DNA]</scope>
    <source>
        <strain evidence="8 9">F 1598</strain>
    </source>
</reference>
<keyword evidence="5 6" id="KW-0408">Iron</keyword>
<dbReference type="STRING" id="765440.A0A0C3AQX5"/>
<dbReference type="PRINTS" id="PR00465">
    <property type="entry name" value="EP450IV"/>
</dbReference>
<evidence type="ECO:0000256" key="7">
    <source>
        <dbReference type="RuleBase" id="RU000461"/>
    </source>
</evidence>
<dbReference type="InterPro" id="IPR002403">
    <property type="entry name" value="Cyt_P450_E_grp-IV"/>
</dbReference>
<dbReference type="InParanoid" id="A0A0C3AQX5"/>
<dbReference type="GO" id="GO:0016705">
    <property type="term" value="F:oxidoreductase activity, acting on paired donors, with incorporation or reduction of molecular oxygen"/>
    <property type="evidence" value="ECO:0007669"/>
    <property type="project" value="InterPro"/>
</dbReference>